<dbReference type="PANTHER" id="PTHR45919">
    <property type="entry name" value="GDP-MAN:MAN(3)GLCNAC(2)-PP-DOL ALPHA-1,2-MANNOSYLTRANSFERASE"/>
    <property type="match status" value="1"/>
</dbReference>
<evidence type="ECO:0000259" key="13">
    <source>
        <dbReference type="Pfam" id="PF00534"/>
    </source>
</evidence>
<keyword evidence="8 12" id="KW-0256">Endoplasmic reticulum</keyword>
<evidence type="ECO:0000256" key="8">
    <source>
        <dbReference type="ARBA" id="ARBA00022824"/>
    </source>
</evidence>
<sequence length="523" mass="57599">MPRASPVPWWQSVLLAALLGAFSLAVLTAQLLSAHVTRVRKTNRKRRAKLYADAGVSKADCPTVVGFFHPYCNAGGGGERVLFQALLHHLDEHPDHLLVVYTGDVGRENSLHVPPPPPWSEMGRATGDDILERCSARFAIPLASHSRRSQIRFVPLRSRSMVGDKYWRRLTLLGQSWGSVKMGLEALGECIPDVWCDTMGYAFVYPLVRSFSSKTRIGAYVHYPTISTDMIQRVETRAASHTNSASVAASSWRSRAKLLYYRLFAFAYSFALRRADVLVANGSWTAAHLDTLTSRPKGSTAVVYPPCDTGSLSSLPLEGRQPGAVVSLAQFRPEKEHATQLRLLRLALDKKPDLPLHLVLMGSSRDASDEERIASLRALATELRLDEHVEFVVNAPYSEVIERLSRASIGLSTMRDEHFGINVVEFMAAGLVTLSHASAGPLLDIAVKTDAGPTGFHADEPAAFAAELIRIVSTPPDEVLAIRKRARARAVATFGTKAFTDRWEDELWARLDSDATRGGKKRQ</sequence>
<dbReference type="InterPro" id="IPR031814">
    <property type="entry name" value="ALG11_N"/>
</dbReference>
<dbReference type="UniPathway" id="UPA00378"/>
<evidence type="ECO:0000256" key="4">
    <source>
        <dbReference type="ARBA" id="ARBA00022018"/>
    </source>
</evidence>
<dbReference type="RefSeq" id="XP_025599300.1">
    <property type="nucleotide sequence ID" value="XM_025740533.1"/>
</dbReference>
<keyword evidence="9" id="KW-1133">Transmembrane helix</keyword>
<dbReference type="Pfam" id="PF15924">
    <property type="entry name" value="ALG11_N"/>
    <property type="match status" value="1"/>
</dbReference>
<dbReference type="PANTHER" id="PTHR45919:SF1">
    <property type="entry name" value="GDP-MAN:MAN(3)GLCNAC(2)-PP-DOL ALPHA-1,2-MANNOSYLTRANSFERASE"/>
    <property type="match status" value="1"/>
</dbReference>
<protein>
    <recommendedName>
        <fullName evidence="4 12">GDP-Man:Man(3)GlcNAc(2)-PP-Dol alpha-1,2-mannosyltransferase</fullName>
        <ecNumber evidence="3 12">2.4.1.131</ecNumber>
    </recommendedName>
</protein>
<organism evidence="15 16">
    <name type="scientific">Tilletiopsis washingtonensis</name>
    <dbReference type="NCBI Taxonomy" id="58919"/>
    <lineage>
        <taxon>Eukaryota</taxon>
        <taxon>Fungi</taxon>
        <taxon>Dikarya</taxon>
        <taxon>Basidiomycota</taxon>
        <taxon>Ustilaginomycotina</taxon>
        <taxon>Exobasidiomycetes</taxon>
        <taxon>Entylomatales</taxon>
        <taxon>Entylomatales incertae sedis</taxon>
        <taxon>Tilletiopsis</taxon>
    </lineage>
</organism>
<evidence type="ECO:0000313" key="15">
    <source>
        <dbReference type="EMBL" id="PWN99021.1"/>
    </source>
</evidence>
<keyword evidence="6 12" id="KW-0808">Transferase</keyword>
<comment type="similarity">
    <text evidence="12">Belongs to the glycosyltransferase group 1 family. Glycosyltransferase 4 subfamily.</text>
</comment>
<dbReference type="InterPro" id="IPR001296">
    <property type="entry name" value="Glyco_trans_1"/>
</dbReference>
<dbReference type="InterPro" id="IPR038013">
    <property type="entry name" value="ALG11"/>
</dbReference>
<proteinExistence type="inferred from homology"/>
<evidence type="ECO:0000256" key="3">
    <source>
        <dbReference type="ARBA" id="ARBA00012645"/>
    </source>
</evidence>
<dbReference type="Gene3D" id="3.40.50.2000">
    <property type="entry name" value="Glycogen Phosphorylase B"/>
    <property type="match status" value="1"/>
</dbReference>
<comment type="catalytic activity">
    <reaction evidence="11 12">
        <text>an alpha-D-Man-(1-&gt;3)-[alpha-D-Man-(1-&gt;6)]-beta-D-Man-(1-&gt;4)-beta-D-GlcNAc-(1-&gt;4)-alpha-D-GlcNAc-diphospho-di-trans,poly-cis-dolichol + 2 GDP-alpha-D-mannose = an alpha-D-Man-(1-&gt;2)-alpha-D-Man-(1-&gt;2)-alpha-D-Man-(1-&gt;3)-[alpha-D-Man-(1-&gt;6)]-beta-D-Man-(1-&gt;4)-beta-D-GlcNAc-(1-&gt;4)-alpha-D-GlcNAc-diphospho-di-trans,poly-cis-dolichol + 2 GDP + 2 H(+)</text>
        <dbReference type="Rhea" id="RHEA:29523"/>
        <dbReference type="Rhea" id="RHEA-COMP:19515"/>
        <dbReference type="Rhea" id="RHEA-COMP:19516"/>
        <dbReference type="ChEBI" id="CHEBI:15378"/>
        <dbReference type="ChEBI" id="CHEBI:57527"/>
        <dbReference type="ChEBI" id="CHEBI:58189"/>
        <dbReference type="ChEBI" id="CHEBI:132511"/>
        <dbReference type="ChEBI" id="CHEBI:132515"/>
        <dbReference type="EC" id="2.4.1.131"/>
    </reaction>
    <physiologicalReaction direction="left-to-right" evidence="11 12">
        <dbReference type="Rhea" id="RHEA:29524"/>
    </physiologicalReaction>
</comment>
<evidence type="ECO:0000256" key="5">
    <source>
        <dbReference type="ARBA" id="ARBA00022676"/>
    </source>
</evidence>
<comment type="subcellular location">
    <subcellularLocation>
        <location evidence="1">Endoplasmic reticulum membrane</location>
        <topology evidence="1">Single-pass membrane protein</topology>
    </subcellularLocation>
</comment>
<evidence type="ECO:0000256" key="10">
    <source>
        <dbReference type="ARBA" id="ARBA00023136"/>
    </source>
</evidence>
<reference evidence="15 16" key="1">
    <citation type="journal article" date="2018" name="Mol. Biol. Evol.">
        <title>Broad Genomic Sampling Reveals a Smut Pathogenic Ancestry of the Fungal Clade Ustilaginomycotina.</title>
        <authorList>
            <person name="Kijpornyongpan T."/>
            <person name="Mondo S.J."/>
            <person name="Barry K."/>
            <person name="Sandor L."/>
            <person name="Lee J."/>
            <person name="Lipzen A."/>
            <person name="Pangilinan J."/>
            <person name="LaButti K."/>
            <person name="Hainaut M."/>
            <person name="Henrissat B."/>
            <person name="Grigoriev I.V."/>
            <person name="Spatafora J.W."/>
            <person name="Aime M.C."/>
        </authorList>
    </citation>
    <scope>NUCLEOTIDE SEQUENCE [LARGE SCALE GENOMIC DNA]</scope>
    <source>
        <strain evidence="15 16">MCA 4186</strain>
    </source>
</reference>
<evidence type="ECO:0000256" key="2">
    <source>
        <dbReference type="ARBA" id="ARBA00004922"/>
    </source>
</evidence>
<evidence type="ECO:0000313" key="16">
    <source>
        <dbReference type="Proteomes" id="UP000245946"/>
    </source>
</evidence>
<evidence type="ECO:0000256" key="12">
    <source>
        <dbReference type="RuleBase" id="RU367051"/>
    </source>
</evidence>
<evidence type="ECO:0000256" key="9">
    <source>
        <dbReference type="ARBA" id="ARBA00022989"/>
    </source>
</evidence>
<dbReference type="CDD" id="cd03806">
    <property type="entry name" value="GT4_ALG11-like"/>
    <property type="match status" value="1"/>
</dbReference>
<dbReference type="EC" id="2.4.1.131" evidence="3 12"/>
<dbReference type="GeneID" id="37268079"/>
<dbReference type="GO" id="GO:0005789">
    <property type="term" value="C:endoplasmic reticulum membrane"/>
    <property type="evidence" value="ECO:0007669"/>
    <property type="project" value="UniProtKB-SubCell"/>
</dbReference>
<dbReference type="EMBL" id="KZ819289">
    <property type="protein sequence ID" value="PWN99021.1"/>
    <property type="molecule type" value="Genomic_DNA"/>
</dbReference>
<dbReference type="OrthoDB" id="2276068at2759"/>
<feature type="domain" description="Glycosyl transferase family 1" evidence="13">
    <location>
        <begin position="324"/>
        <end position="487"/>
    </location>
</feature>
<dbReference type="AlphaFoldDB" id="A0A316ZBU8"/>
<gene>
    <name evidence="15" type="ORF">FA09DRAFT_306510</name>
</gene>
<evidence type="ECO:0000256" key="7">
    <source>
        <dbReference type="ARBA" id="ARBA00022692"/>
    </source>
</evidence>
<evidence type="ECO:0000259" key="14">
    <source>
        <dbReference type="Pfam" id="PF15924"/>
    </source>
</evidence>
<dbReference type="Pfam" id="PF00534">
    <property type="entry name" value="Glycos_transf_1"/>
    <property type="match status" value="1"/>
</dbReference>
<name>A0A316ZBU8_9BASI</name>
<evidence type="ECO:0000256" key="11">
    <source>
        <dbReference type="ARBA" id="ARBA00045065"/>
    </source>
</evidence>
<dbReference type="GO" id="GO:0006487">
    <property type="term" value="P:protein N-linked glycosylation"/>
    <property type="evidence" value="ECO:0007669"/>
    <property type="project" value="TreeGrafter"/>
</dbReference>
<feature type="domain" description="ALG11 mannosyltransferase N-terminal" evidence="14">
    <location>
        <begin position="63"/>
        <end position="292"/>
    </location>
</feature>
<evidence type="ECO:0000256" key="6">
    <source>
        <dbReference type="ARBA" id="ARBA00022679"/>
    </source>
</evidence>
<keyword evidence="7" id="KW-0812">Transmembrane</keyword>
<keyword evidence="10" id="KW-0472">Membrane</keyword>
<comment type="function">
    <text evidence="12">GDP-Man:Man(3)GlcNAc(2)-PP-Dol alpha-1,2-mannosyltransferase that operates in the biosynthetic pathway of dolichol-linked oligosaccharides, the glycan precursors employed in protein asparagine (N)-glycosylation. The assembly of dolichol-linked oligosaccharides begins on the cytosolic side of the endoplasmic reticulum membrane and finishes in its lumen. The sequential addition of sugars to dolichol pyrophosphate produces dolichol-linked oligosaccharides containing fourteen sugars, including two GlcNAcs, nine mannoses and three glucoses. Once assembled, the oligosaccharide is transferred from the lipid to nascent proteins by oligosaccharyltransferases. Catalyzes, on the cytoplasmic face of the endoplasmic reticulum, the addition of the fourth and fifth mannose residues to the dolichol-linked oligosaccharide chain, to produce Man(5)GlcNAc(2)-PP-dolichol core oligosaccharide.</text>
</comment>
<keyword evidence="16" id="KW-1185">Reference proteome</keyword>
<dbReference type="Proteomes" id="UP000245946">
    <property type="component" value="Unassembled WGS sequence"/>
</dbReference>
<evidence type="ECO:0000256" key="1">
    <source>
        <dbReference type="ARBA" id="ARBA00004389"/>
    </source>
</evidence>
<dbReference type="GO" id="GO:0004377">
    <property type="term" value="F:GDP-Man:Man(3)GlcNAc(2)-PP-Dol alpha-1,2-mannosyltransferase activity"/>
    <property type="evidence" value="ECO:0007669"/>
    <property type="project" value="UniProtKB-UniRule"/>
</dbReference>
<dbReference type="STRING" id="58919.A0A316ZBU8"/>
<dbReference type="SUPFAM" id="SSF53756">
    <property type="entry name" value="UDP-Glycosyltransferase/glycogen phosphorylase"/>
    <property type="match status" value="1"/>
</dbReference>
<comment type="pathway">
    <text evidence="2 12">Protein modification; protein glycosylation.</text>
</comment>
<accession>A0A316ZBU8</accession>
<keyword evidence="5 12" id="KW-0328">Glycosyltransferase</keyword>